<keyword evidence="2" id="KW-1185">Reference proteome</keyword>
<evidence type="ECO:0000313" key="2">
    <source>
        <dbReference type="Proteomes" id="UP000682811"/>
    </source>
</evidence>
<protein>
    <submittedName>
        <fullName evidence="1">Uncharacterized protein</fullName>
    </submittedName>
</protein>
<evidence type="ECO:0000313" key="1">
    <source>
        <dbReference type="EMBL" id="GIO49455.1"/>
    </source>
</evidence>
<proteinExistence type="predicted"/>
<dbReference type="AlphaFoldDB" id="A0A919YIV9"/>
<comment type="caution">
    <text evidence="1">The sequence shown here is derived from an EMBL/GenBank/DDBJ whole genome shotgun (WGS) entry which is preliminary data.</text>
</comment>
<dbReference type="RefSeq" id="WP_212979949.1">
    <property type="nucleotide sequence ID" value="NZ_AP025343.1"/>
</dbReference>
<dbReference type="EMBL" id="BORT01000022">
    <property type="protein sequence ID" value="GIO49455.1"/>
    <property type="molecule type" value="Genomic_DNA"/>
</dbReference>
<sequence>MPSYFSIEFSFPYHALNNTFVRDFYSSLFSKYPYKSGYWNSESNTLDEIITWNQKHLENKFILGYNEHVSNNYKQILLTSYTFSEIRHYWNYRRNEISCSLIIPEFDVLAEVDTWKFKASMFQQIEDLCRHLWEVSPIYILQSCLEMDGGPISTNKLKAGAQPSINPISILKQDTFEKIKGLKKSLEVTKITRQGIMIVDKELIE</sequence>
<reference evidence="1 2" key="1">
    <citation type="submission" date="2021-03" db="EMBL/GenBank/DDBJ databases">
        <title>Antimicrobial resistance genes in bacteria isolated from Japanese honey, and their potential for conferring macrolide and lincosamide resistance in the American foulbrood pathogen Paenibacillus larvae.</title>
        <authorList>
            <person name="Okamoto M."/>
            <person name="Kumagai M."/>
            <person name="Kanamori H."/>
            <person name="Takamatsu D."/>
        </authorList>
    </citation>
    <scope>NUCLEOTIDE SEQUENCE [LARGE SCALE GENOMIC DNA]</scope>
    <source>
        <strain evidence="1 2">J34TS1</strain>
    </source>
</reference>
<gene>
    <name evidence="1" type="ORF">J34TS1_42200</name>
</gene>
<name>A0A919YIV9_9BACL</name>
<organism evidence="1 2">
    <name type="scientific">Paenibacillus azoreducens</name>
    <dbReference type="NCBI Taxonomy" id="116718"/>
    <lineage>
        <taxon>Bacteria</taxon>
        <taxon>Bacillati</taxon>
        <taxon>Bacillota</taxon>
        <taxon>Bacilli</taxon>
        <taxon>Bacillales</taxon>
        <taxon>Paenibacillaceae</taxon>
        <taxon>Paenibacillus</taxon>
    </lineage>
</organism>
<dbReference type="Proteomes" id="UP000682811">
    <property type="component" value="Unassembled WGS sequence"/>
</dbReference>
<accession>A0A919YIV9</accession>